<dbReference type="NCBIfam" id="TIGR01783">
    <property type="entry name" value="TonB-siderophor"/>
    <property type="match status" value="1"/>
</dbReference>
<feature type="domain" description="TonB-dependent receptor-like beta-barrel" evidence="17">
    <location>
        <begin position="247"/>
        <end position="679"/>
    </location>
</feature>
<protein>
    <submittedName>
        <fullName evidence="19">TonB-dependent siderophore receptor</fullName>
    </submittedName>
</protein>
<feature type="domain" description="TonB-dependent receptor plug" evidence="18">
    <location>
        <begin position="69"/>
        <end position="171"/>
    </location>
</feature>
<keyword evidence="11 14" id="KW-0472">Membrane</keyword>
<keyword evidence="6 14" id="KW-0812">Transmembrane</keyword>
<evidence type="ECO:0000256" key="13">
    <source>
        <dbReference type="ARBA" id="ARBA00023237"/>
    </source>
</evidence>
<dbReference type="FunFam" id="2.170.130.10:FF:000001">
    <property type="entry name" value="Catecholate siderophore TonB-dependent receptor"/>
    <property type="match status" value="1"/>
</dbReference>
<evidence type="ECO:0000256" key="12">
    <source>
        <dbReference type="ARBA" id="ARBA00023170"/>
    </source>
</evidence>
<evidence type="ECO:0000256" key="16">
    <source>
        <dbReference type="SAM" id="SignalP"/>
    </source>
</evidence>
<feature type="signal peptide" evidence="16">
    <location>
        <begin position="1"/>
        <end position="25"/>
    </location>
</feature>
<keyword evidence="9" id="KW-0406">Ion transport</keyword>
<evidence type="ECO:0000256" key="3">
    <source>
        <dbReference type="ARBA" id="ARBA00022448"/>
    </source>
</evidence>
<name>A0A0K6I7N6_9HYPH</name>
<dbReference type="Gene3D" id="2.40.170.20">
    <property type="entry name" value="TonB-dependent receptor, beta-barrel domain"/>
    <property type="match status" value="1"/>
</dbReference>
<proteinExistence type="inferred from homology"/>
<dbReference type="InterPro" id="IPR036942">
    <property type="entry name" value="Beta-barrel_TonB_sf"/>
</dbReference>
<reference evidence="20" key="1">
    <citation type="submission" date="2015-08" db="EMBL/GenBank/DDBJ databases">
        <authorList>
            <person name="Varghese N."/>
        </authorList>
    </citation>
    <scope>NUCLEOTIDE SEQUENCE [LARGE SCALE GENOMIC DNA]</scope>
    <source>
        <strain evidence="20">DSM 23407</strain>
    </source>
</reference>
<evidence type="ECO:0000259" key="18">
    <source>
        <dbReference type="Pfam" id="PF07715"/>
    </source>
</evidence>
<sequence>MIRGVFRASLLAGVAVTVFSPSVLAAQEADARVTQLAPVVIEGEAGTDQDVKDYVARSVSAGTKTDTPLTEVPQSVSVVGREEIEVRGAQKTDEALRYTAGVFAQPYGADSDTDWLFIRGFDATQTGAYLDGMPLFFEGYGSTLVDPYTLERIEVLKGAASVLYGGSNPGGLVNYVSKLPTGERIRRAEAGYSSSGKGSGYSAFDISDAFNDRFDYRLVARFEGGKDSDKFDPDFKGVISPSLRINMTDATRLTILANYTAVDEHHIPGTWLPYEGTVTAASFGRISRDFNASEPDYDYYTRTQGYLGYELEHDFGSGWSFSQKARYTHVNVGEQQVLGYGYYAAPGYLGRGAFKQNTSMDQFVADTSVKGEFGTGPLAHKMLLGTDYRIYTSRSAVAFGSAGSISVLNPVYGLAAPSATLPAESTLEQQQAGFYLQDQIRFGGGWIVTLNGRYDKLWTDNKGTQSQDGAASGRAGIAYETGFGLTPYVSVATFFNPQLGTTFGGEAFKPETGTQYEAGLKYQPGFMNVLFTASIFDLTRQNVQTADPVNAWQYVQTGEVRSRGIELEAKGEIARNLRATLAFTAYDLEITKDNTAANVGKVPLAAPEVQGSFWLDYGFDGRFFNGALDGLSIGGGLRYVGETFADNANLYKVPAVTLADARIGYKRDNWGLDLNATNIFDKRYVSACNTAAYCYYGEGRTLKLRLHTTW</sequence>
<keyword evidence="4 14" id="KW-1134">Transmembrane beta strand</keyword>
<dbReference type="GO" id="GO:0038023">
    <property type="term" value="F:signaling receptor activity"/>
    <property type="evidence" value="ECO:0007669"/>
    <property type="project" value="InterPro"/>
</dbReference>
<feature type="chain" id="PRO_5005505344" evidence="16">
    <location>
        <begin position="26"/>
        <end position="710"/>
    </location>
</feature>
<dbReference type="Pfam" id="PF07715">
    <property type="entry name" value="Plug"/>
    <property type="match status" value="1"/>
</dbReference>
<dbReference type="GO" id="GO:0015891">
    <property type="term" value="P:siderophore transport"/>
    <property type="evidence" value="ECO:0007669"/>
    <property type="project" value="InterPro"/>
</dbReference>
<evidence type="ECO:0000256" key="4">
    <source>
        <dbReference type="ARBA" id="ARBA00022452"/>
    </source>
</evidence>
<dbReference type="InterPro" id="IPR012910">
    <property type="entry name" value="Plug_dom"/>
</dbReference>
<dbReference type="OrthoDB" id="9760333at2"/>
<evidence type="ECO:0000256" key="11">
    <source>
        <dbReference type="ARBA" id="ARBA00023136"/>
    </source>
</evidence>
<evidence type="ECO:0000256" key="9">
    <source>
        <dbReference type="ARBA" id="ARBA00023065"/>
    </source>
</evidence>
<evidence type="ECO:0000256" key="14">
    <source>
        <dbReference type="PROSITE-ProRule" id="PRU01360"/>
    </source>
</evidence>
<keyword evidence="7 16" id="KW-0732">Signal</keyword>
<dbReference type="InterPro" id="IPR010105">
    <property type="entry name" value="TonB_sidphr_rcpt"/>
</dbReference>
<gene>
    <name evidence="19" type="ORF">Ga0061067_11215</name>
</gene>
<organism evidence="19 20">
    <name type="scientific">Pannonibacter indicus</name>
    <dbReference type="NCBI Taxonomy" id="466044"/>
    <lineage>
        <taxon>Bacteria</taxon>
        <taxon>Pseudomonadati</taxon>
        <taxon>Pseudomonadota</taxon>
        <taxon>Alphaproteobacteria</taxon>
        <taxon>Hyphomicrobiales</taxon>
        <taxon>Stappiaceae</taxon>
        <taxon>Pannonibacter</taxon>
    </lineage>
</organism>
<evidence type="ECO:0000256" key="15">
    <source>
        <dbReference type="RuleBase" id="RU003357"/>
    </source>
</evidence>
<dbReference type="Pfam" id="PF00593">
    <property type="entry name" value="TonB_dep_Rec_b-barrel"/>
    <property type="match status" value="1"/>
</dbReference>
<dbReference type="RefSeq" id="WP_055456567.1">
    <property type="nucleotide sequence ID" value="NZ_CYHE01000012.1"/>
</dbReference>
<dbReference type="GO" id="GO:0009279">
    <property type="term" value="C:cell outer membrane"/>
    <property type="evidence" value="ECO:0007669"/>
    <property type="project" value="UniProtKB-SubCell"/>
</dbReference>
<keyword evidence="13 14" id="KW-0998">Cell outer membrane</keyword>
<evidence type="ECO:0000313" key="19">
    <source>
        <dbReference type="EMBL" id="CUA99091.1"/>
    </source>
</evidence>
<evidence type="ECO:0000256" key="6">
    <source>
        <dbReference type="ARBA" id="ARBA00022692"/>
    </source>
</evidence>
<dbReference type="AlphaFoldDB" id="A0A0K6I7N6"/>
<comment type="similarity">
    <text evidence="2 14 15">Belongs to the TonB-dependent receptor family.</text>
</comment>
<dbReference type="InterPro" id="IPR000531">
    <property type="entry name" value="Beta-barrel_TonB"/>
</dbReference>
<dbReference type="SUPFAM" id="SSF56935">
    <property type="entry name" value="Porins"/>
    <property type="match status" value="1"/>
</dbReference>
<dbReference type="PROSITE" id="PS52016">
    <property type="entry name" value="TONB_DEPENDENT_REC_3"/>
    <property type="match status" value="1"/>
</dbReference>
<dbReference type="Proteomes" id="UP000183900">
    <property type="component" value="Unassembled WGS sequence"/>
</dbReference>
<evidence type="ECO:0000313" key="20">
    <source>
        <dbReference type="Proteomes" id="UP000183900"/>
    </source>
</evidence>
<dbReference type="Gene3D" id="2.170.130.10">
    <property type="entry name" value="TonB-dependent receptor, plug domain"/>
    <property type="match status" value="1"/>
</dbReference>
<dbReference type="PANTHER" id="PTHR32552">
    <property type="entry name" value="FERRICHROME IRON RECEPTOR-RELATED"/>
    <property type="match status" value="1"/>
</dbReference>
<evidence type="ECO:0000256" key="7">
    <source>
        <dbReference type="ARBA" id="ARBA00022729"/>
    </source>
</evidence>
<accession>A0A0K6I7N6</accession>
<keyword evidence="8" id="KW-0408">Iron</keyword>
<keyword evidence="10 15" id="KW-0798">TonB box</keyword>
<comment type="subcellular location">
    <subcellularLocation>
        <location evidence="1 14">Cell outer membrane</location>
        <topology evidence="1 14">Multi-pass membrane protein</topology>
    </subcellularLocation>
</comment>
<evidence type="ECO:0000256" key="5">
    <source>
        <dbReference type="ARBA" id="ARBA00022496"/>
    </source>
</evidence>
<keyword evidence="20" id="KW-1185">Reference proteome</keyword>
<dbReference type="GO" id="GO:0015344">
    <property type="term" value="F:siderophore uptake transmembrane transporter activity"/>
    <property type="evidence" value="ECO:0007669"/>
    <property type="project" value="TreeGrafter"/>
</dbReference>
<dbReference type="InterPro" id="IPR037066">
    <property type="entry name" value="Plug_dom_sf"/>
</dbReference>
<dbReference type="CDD" id="cd01347">
    <property type="entry name" value="ligand_gated_channel"/>
    <property type="match status" value="1"/>
</dbReference>
<keyword evidence="3 14" id="KW-0813">Transport</keyword>
<evidence type="ECO:0000256" key="8">
    <source>
        <dbReference type="ARBA" id="ARBA00023004"/>
    </source>
</evidence>
<keyword evidence="12 19" id="KW-0675">Receptor</keyword>
<dbReference type="PANTHER" id="PTHR32552:SF68">
    <property type="entry name" value="FERRICHROME OUTER MEMBRANE TRANSPORTER_PHAGE RECEPTOR"/>
    <property type="match status" value="1"/>
</dbReference>
<evidence type="ECO:0000256" key="2">
    <source>
        <dbReference type="ARBA" id="ARBA00009810"/>
    </source>
</evidence>
<evidence type="ECO:0000256" key="10">
    <source>
        <dbReference type="ARBA" id="ARBA00023077"/>
    </source>
</evidence>
<evidence type="ECO:0000259" key="17">
    <source>
        <dbReference type="Pfam" id="PF00593"/>
    </source>
</evidence>
<dbReference type="InterPro" id="IPR039426">
    <property type="entry name" value="TonB-dep_rcpt-like"/>
</dbReference>
<keyword evidence="5" id="KW-0410">Iron transport</keyword>
<evidence type="ECO:0000256" key="1">
    <source>
        <dbReference type="ARBA" id="ARBA00004571"/>
    </source>
</evidence>
<dbReference type="EMBL" id="CYHE01000012">
    <property type="protein sequence ID" value="CUA99091.1"/>
    <property type="molecule type" value="Genomic_DNA"/>
</dbReference>